<evidence type="ECO:0000313" key="5">
    <source>
        <dbReference type="Proteomes" id="UP000076632"/>
    </source>
</evidence>
<dbReference type="PIRSF" id="PIRSF028035">
    <property type="entry name" value="UCP028035"/>
    <property type="match status" value="1"/>
</dbReference>
<dbReference type="PANTHER" id="PTHR38795">
    <property type="entry name" value="DUF6604 DOMAIN-CONTAINING PROTEIN"/>
    <property type="match status" value="1"/>
</dbReference>
<dbReference type="InParanoid" id="A0A165A3S8"/>
<feature type="compositionally biased region" description="Polar residues" evidence="1">
    <location>
        <begin position="746"/>
        <end position="762"/>
    </location>
</feature>
<dbReference type="InterPro" id="IPR016864">
    <property type="entry name" value="UCP028035"/>
</dbReference>
<organism evidence="4 5">
    <name type="scientific">Xylona heveae (strain CBS 132557 / TC161)</name>
    <dbReference type="NCBI Taxonomy" id="1328760"/>
    <lineage>
        <taxon>Eukaryota</taxon>
        <taxon>Fungi</taxon>
        <taxon>Dikarya</taxon>
        <taxon>Ascomycota</taxon>
        <taxon>Pezizomycotina</taxon>
        <taxon>Xylonomycetes</taxon>
        <taxon>Xylonales</taxon>
        <taxon>Xylonaceae</taxon>
        <taxon>Xylona</taxon>
    </lineage>
</organism>
<dbReference type="AlphaFoldDB" id="A0A165A3S8"/>
<name>A0A165A3S8_XYLHT</name>
<reference evidence="4 5" key="1">
    <citation type="journal article" date="2016" name="Fungal Biol.">
        <title>The genome of Xylona heveae provides a window into fungal endophytism.</title>
        <authorList>
            <person name="Gazis R."/>
            <person name="Kuo A."/>
            <person name="Riley R."/>
            <person name="LaButti K."/>
            <person name="Lipzen A."/>
            <person name="Lin J."/>
            <person name="Amirebrahimi M."/>
            <person name="Hesse C.N."/>
            <person name="Spatafora J.W."/>
            <person name="Henrissat B."/>
            <person name="Hainaut M."/>
            <person name="Grigoriev I.V."/>
            <person name="Hibbett D.S."/>
        </authorList>
    </citation>
    <scope>NUCLEOTIDE SEQUENCE [LARGE SCALE GENOMIC DNA]</scope>
    <source>
        <strain evidence="4 5">TC161</strain>
    </source>
</reference>
<evidence type="ECO:0000313" key="4">
    <source>
        <dbReference type="EMBL" id="KZF19909.1"/>
    </source>
</evidence>
<accession>A0A165A3S8</accession>
<gene>
    <name evidence="4" type="ORF">L228DRAFT_256894</name>
</gene>
<evidence type="ECO:0000259" key="3">
    <source>
        <dbReference type="Pfam" id="PF20253"/>
    </source>
</evidence>
<feature type="region of interest" description="Disordered" evidence="1">
    <location>
        <begin position="880"/>
        <end position="900"/>
    </location>
</feature>
<feature type="compositionally biased region" description="Acidic residues" evidence="1">
    <location>
        <begin position="139"/>
        <end position="151"/>
    </location>
</feature>
<feature type="compositionally biased region" description="Basic residues" evidence="1">
    <location>
        <begin position="162"/>
        <end position="183"/>
    </location>
</feature>
<feature type="domain" description="DUF6604" evidence="3">
    <location>
        <begin position="23"/>
        <end position="248"/>
    </location>
</feature>
<evidence type="ECO:0000256" key="1">
    <source>
        <dbReference type="SAM" id="MobiDB-lite"/>
    </source>
</evidence>
<dbReference type="GeneID" id="28899090"/>
<evidence type="ECO:0000256" key="2">
    <source>
        <dbReference type="SAM" id="Phobius"/>
    </source>
</evidence>
<keyword evidence="2" id="KW-0472">Membrane</keyword>
<dbReference type="OrthoDB" id="5339038at2759"/>
<dbReference type="OMA" id="CIVDAFT"/>
<feature type="region of interest" description="Disordered" evidence="1">
    <location>
        <begin position="134"/>
        <end position="192"/>
    </location>
</feature>
<keyword evidence="5" id="KW-1185">Reference proteome</keyword>
<keyword evidence="2" id="KW-0812">Transmembrane</keyword>
<protein>
    <recommendedName>
        <fullName evidence="3">DUF6604 domain-containing protein</fullName>
    </recommendedName>
</protein>
<dbReference type="PANTHER" id="PTHR38795:SF1">
    <property type="entry name" value="DUF6604 DOMAIN-CONTAINING PROTEIN"/>
    <property type="match status" value="1"/>
</dbReference>
<feature type="region of interest" description="Disordered" evidence="1">
    <location>
        <begin position="746"/>
        <end position="765"/>
    </location>
</feature>
<dbReference type="InterPro" id="IPR046539">
    <property type="entry name" value="DUF6604"/>
</dbReference>
<feature type="transmembrane region" description="Helical" evidence="2">
    <location>
        <begin position="17"/>
        <end position="36"/>
    </location>
</feature>
<dbReference type="EMBL" id="KV407464">
    <property type="protein sequence ID" value="KZF19909.1"/>
    <property type="molecule type" value="Genomic_DNA"/>
</dbReference>
<proteinExistence type="predicted"/>
<dbReference type="Proteomes" id="UP000076632">
    <property type="component" value="Unassembled WGS sequence"/>
</dbReference>
<dbReference type="Pfam" id="PF20253">
    <property type="entry name" value="DUF6604"/>
    <property type="match status" value="1"/>
</dbReference>
<dbReference type="RefSeq" id="XP_018185464.1">
    <property type="nucleotide sequence ID" value="XM_018333953.1"/>
</dbReference>
<sequence>MAEQHSAYLRYKRDQRFLVYWIIQLSSLISLSKLIAKHARGIPATIYRLFQSIIAARKETHELFLQIVADKPDPEIEKSNVSHKYWIDGLTEAFNALGGEKWASVQKNHSGGADEEDEEEVIFANKFSALHLRGQVEGKEDDGEEVEDETGETFGPAEPVRPKKKSTGKGKKGKRGKKSKGKSKQTTAKGPSLDEIPLESYRIIEDEHGLVTDYLMAVYSLVQQWMELRDYLQSIWHQVAYKAIGMVAQTESKIFVDFPGHDSFETVMKTITRGDPDKAKSRFEISLHMLDTFIDVKEQFLVHAYRDLLDFITDFQKTRSGKPTNPMLSEISNWSPTFNLQRATKEQRLKWRRAYTINWLYDLVNVFSSIVIALETVDWSVKGPWNQHRRLFGLNEFAGAITDLAMQKSGTDIRSKILPHHVFQLQCIVDSLTVDHVLVSPPQNFRSRRDVDLFLDRNLERPFHGFCQSVDGGPTGHMEHSPLLTELQEDFINWLGESKYMHGLSTIPPSQFSTTNANGLWEYSPFLCGVGLVEALDLAYSVGVWIWDRIPEPMCAIHLHNMLVQKGYIEQTVGLYGTVDELFKSSFFGANRDNPTSNFSQALLSVTGDARSPRANLHRQALRRHIGRTATDFHGVLDCSANRFFKTKSLLRLYREAEWAPERIPDAEIPMPSSLAILRLAQAKHETDPTTGKKVMQDTELVRRARTVGMDDETMMQAALIVQKLSKERQVSQDFLASLPKEYKTYQTPDLNRSSSTSTKGGQPSGRDLLGLLKFDILNDVSAKLRPLSSLNYLSATLAFMLVFTQAEDKLRELHNPLWIEAYDRNPTMTREKRASFTSLVLAQQDDECMRVLAEAFQSPRTGFMNHIYWLDLDDPDQLAKSSTGNHDDDSPMGPSCTVM</sequence>
<keyword evidence="2" id="KW-1133">Transmembrane helix</keyword>
<dbReference type="STRING" id="1328760.A0A165A3S8"/>